<dbReference type="InterPro" id="IPR007803">
    <property type="entry name" value="Asp/Arg/Pro-Hydrxlase"/>
</dbReference>
<dbReference type="EMBL" id="CP117454">
    <property type="protein sequence ID" value="WLG82440.1"/>
    <property type="molecule type" value="Genomic_DNA"/>
</dbReference>
<evidence type="ECO:0000313" key="6">
    <source>
        <dbReference type="Proteomes" id="UP001239418"/>
    </source>
</evidence>
<reference evidence="5 6" key="1">
    <citation type="submission" date="2023-02" db="EMBL/GenBank/DDBJ databases">
        <title>Evolution of Hrp T3SS in non-pathogenic Pseudomonas fluorescens.</title>
        <authorList>
            <person name="Liao K."/>
            <person name="Wei H."/>
            <person name="Gu Y."/>
        </authorList>
    </citation>
    <scope>NUCLEOTIDE SEQUENCE [LARGE SCALE GENOMIC DNA]</scope>
    <source>
        <strain evidence="5 6">FP1935</strain>
    </source>
</reference>
<evidence type="ECO:0000256" key="2">
    <source>
        <dbReference type="ARBA" id="ARBA00022964"/>
    </source>
</evidence>
<keyword evidence="2" id="KW-0223">Dioxygenase</keyword>
<dbReference type="Gene3D" id="2.60.120.330">
    <property type="entry name" value="B-lactam Antibiotic, Isopenicillin N Synthase, Chain"/>
    <property type="match status" value="1"/>
</dbReference>
<evidence type="ECO:0000259" key="4">
    <source>
        <dbReference type="Pfam" id="PF05118"/>
    </source>
</evidence>
<sequence>MWSLTIADFSLFAHPEYLAVRPSFYSLDSFKPLLELKNNWQIIRDELSHLHAPLLDIDRTDKSHGQVFTELNQHLLSGGDYGWLKGWGQAGGNRDWVQFALQVQNQPIEAARAFFPKTLDLLGALDGIKVCSLARLAAHSFLTCHRHPEIFSEGLLQMHITLSAATEGNYAYLNVNGEFHQHRPGEAVIFDGSLDHFVVNASNAERTILYLEFDKARMASRGELE</sequence>
<feature type="domain" description="Aspartyl/asparaginy/proline hydroxylase" evidence="4">
    <location>
        <begin position="38"/>
        <end position="214"/>
    </location>
</feature>
<gene>
    <name evidence="5" type="ORF">PSH97_14940</name>
</gene>
<keyword evidence="6" id="KW-1185">Reference proteome</keyword>
<comment type="similarity">
    <text evidence="1">Belongs to the aspartyl/asparaginyl beta-hydroxylase family.</text>
</comment>
<dbReference type="InterPro" id="IPR027443">
    <property type="entry name" value="IPNS-like_sf"/>
</dbReference>
<proteinExistence type="inferred from homology"/>
<accession>A0ABY9ENZ7</accession>
<protein>
    <submittedName>
        <fullName evidence="5">Aspartyl/asparaginyl beta-hydroxylase domain-containing protein</fullName>
    </submittedName>
</protein>
<organism evidence="5 6">
    <name type="scientific">Pseudomonas cucumis</name>
    <dbReference type="NCBI Taxonomy" id="2954082"/>
    <lineage>
        <taxon>Bacteria</taxon>
        <taxon>Pseudomonadati</taxon>
        <taxon>Pseudomonadota</taxon>
        <taxon>Gammaproteobacteria</taxon>
        <taxon>Pseudomonadales</taxon>
        <taxon>Pseudomonadaceae</taxon>
        <taxon>Pseudomonas</taxon>
    </lineage>
</organism>
<evidence type="ECO:0000256" key="3">
    <source>
        <dbReference type="ARBA" id="ARBA00023002"/>
    </source>
</evidence>
<evidence type="ECO:0000313" key="5">
    <source>
        <dbReference type="EMBL" id="WLG82440.1"/>
    </source>
</evidence>
<name>A0ABY9ENZ7_9PSED</name>
<dbReference type="InterPro" id="IPR051821">
    <property type="entry name" value="Asp/Asn_beta-hydroxylase"/>
</dbReference>
<dbReference type="SUPFAM" id="SSF51197">
    <property type="entry name" value="Clavaminate synthase-like"/>
    <property type="match status" value="1"/>
</dbReference>
<dbReference type="RefSeq" id="WP_305445569.1">
    <property type="nucleotide sequence ID" value="NZ_CP117454.1"/>
</dbReference>
<dbReference type="Proteomes" id="UP001239418">
    <property type="component" value="Chromosome"/>
</dbReference>
<dbReference type="PANTHER" id="PTHR46332">
    <property type="entry name" value="ASPARTATE BETA-HYDROXYLASE DOMAIN-CONTAINING PROTEIN 2"/>
    <property type="match status" value="1"/>
</dbReference>
<evidence type="ECO:0000256" key="1">
    <source>
        <dbReference type="ARBA" id="ARBA00007730"/>
    </source>
</evidence>
<dbReference type="PANTHER" id="PTHR46332:SF5">
    <property type="entry name" value="ASPARTATE BETA-HYDROXYLASE DOMAIN CONTAINING 2"/>
    <property type="match status" value="1"/>
</dbReference>
<dbReference type="Pfam" id="PF05118">
    <property type="entry name" value="Asp_Arg_Hydrox"/>
    <property type="match status" value="1"/>
</dbReference>
<keyword evidence="3" id="KW-0560">Oxidoreductase</keyword>